<dbReference type="OrthoDB" id="1069523at2759"/>
<dbReference type="EnsemblMetazoa" id="XM_030979571">
    <property type="protein sequence ID" value="XP_030835431"/>
    <property type="gene ID" value="LOC593011"/>
</dbReference>
<feature type="binding site" evidence="5">
    <location>
        <position position="513"/>
    </location>
    <ligand>
        <name>Fe cation</name>
        <dbReference type="ChEBI" id="CHEBI:24875"/>
        <note>catalytic</note>
    </ligand>
</feature>
<feature type="binding site" evidence="5">
    <location>
        <position position="239"/>
    </location>
    <ligand>
        <name>Fe cation</name>
        <dbReference type="ChEBI" id="CHEBI:24875"/>
        <note>catalytic</note>
    </ligand>
</feature>
<protein>
    <submittedName>
        <fullName evidence="6">Uncharacterized protein</fullName>
    </submittedName>
</protein>
<dbReference type="GO" id="GO:0010436">
    <property type="term" value="F:carotenoid dioxygenase activity"/>
    <property type="evidence" value="ECO:0000318"/>
    <property type="project" value="GO_Central"/>
</dbReference>
<evidence type="ECO:0000256" key="3">
    <source>
        <dbReference type="ARBA" id="ARBA00023002"/>
    </source>
</evidence>
<evidence type="ECO:0000256" key="2">
    <source>
        <dbReference type="ARBA" id="ARBA00022723"/>
    </source>
</evidence>
<evidence type="ECO:0000256" key="4">
    <source>
        <dbReference type="ARBA" id="ARBA00023004"/>
    </source>
</evidence>
<dbReference type="PANTHER" id="PTHR10543:SF24">
    <property type="entry name" value="CAROTENOID ISOMEROOXYGENASE"/>
    <property type="match status" value="1"/>
</dbReference>
<organism evidence="6 7">
    <name type="scientific">Strongylocentrotus purpuratus</name>
    <name type="common">Purple sea urchin</name>
    <dbReference type="NCBI Taxonomy" id="7668"/>
    <lineage>
        <taxon>Eukaryota</taxon>
        <taxon>Metazoa</taxon>
        <taxon>Echinodermata</taxon>
        <taxon>Eleutherozoa</taxon>
        <taxon>Echinozoa</taxon>
        <taxon>Echinoidea</taxon>
        <taxon>Euechinoidea</taxon>
        <taxon>Echinacea</taxon>
        <taxon>Camarodonta</taxon>
        <taxon>Echinidea</taxon>
        <taxon>Strongylocentrotidae</taxon>
        <taxon>Strongylocentrotus</taxon>
    </lineage>
</organism>
<dbReference type="OMA" id="SYFRMEE"/>
<dbReference type="GO" id="GO:0042574">
    <property type="term" value="P:retinal metabolic process"/>
    <property type="evidence" value="ECO:0000318"/>
    <property type="project" value="GO_Central"/>
</dbReference>
<keyword evidence="7" id="KW-1185">Reference proteome</keyword>
<evidence type="ECO:0000313" key="6">
    <source>
        <dbReference type="EnsemblMetazoa" id="XP_030835431"/>
    </source>
</evidence>
<reference evidence="7" key="1">
    <citation type="submission" date="2015-02" db="EMBL/GenBank/DDBJ databases">
        <title>Genome sequencing for Strongylocentrotus purpuratus.</title>
        <authorList>
            <person name="Murali S."/>
            <person name="Liu Y."/>
            <person name="Vee V."/>
            <person name="English A."/>
            <person name="Wang M."/>
            <person name="Skinner E."/>
            <person name="Han Y."/>
            <person name="Muzny D.M."/>
            <person name="Worley K.C."/>
            <person name="Gibbs R.A."/>
        </authorList>
    </citation>
    <scope>NUCLEOTIDE SEQUENCE</scope>
</reference>
<dbReference type="Proteomes" id="UP000007110">
    <property type="component" value="Unassembled WGS sequence"/>
</dbReference>
<dbReference type="InParanoid" id="A0A7M7NEE2"/>
<dbReference type="RefSeq" id="XP_030835431.1">
    <property type="nucleotide sequence ID" value="XM_030979571.1"/>
</dbReference>
<dbReference type="GeneID" id="593011"/>
<comment type="cofactor">
    <cofactor evidence="5">
        <name>Fe(2+)</name>
        <dbReference type="ChEBI" id="CHEBI:29033"/>
    </cofactor>
    <text evidence="5">Binds 1 Fe(2+) ion per subunit.</text>
</comment>
<dbReference type="GO" id="GO:0003834">
    <property type="term" value="F:beta-carotene 15,15'-dioxygenase activity"/>
    <property type="evidence" value="ECO:0000318"/>
    <property type="project" value="GO_Central"/>
</dbReference>
<dbReference type="PANTHER" id="PTHR10543">
    <property type="entry name" value="BETA-CAROTENE DIOXYGENASE"/>
    <property type="match status" value="1"/>
</dbReference>
<accession>A0A7M7NEE2</accession>
<keyword evidence="4 5" id="KW-0408">Iron</keyword>
<evidence type="ECO:0000256" key="5">
    <source>
        <dbReference type="PIRSR" id="PIRSR604294-1"/>
    </source>
</evidence>
<keyword evidence="2 5" id="KW-0479">Metal-binding</keyword>
<proteinExistence type="inferred from homology"/>
<feature type="binding site" evidence="5">
    <location>
        <position position="180"/>
    </location>
    <ligand>
        <name>Fe cation</name>
        <dbReference type="ChEBI" id="CHEBI:24875"/>
        <note>catalytic</note>
    </ligand>
</feature>
<evidence type="ECO:0000313" key="7">
    <source>
        <dbReference type="Proteomes" id="UP000007110"/>
    </source>
</evidence>
<sequence length="520" mass="58666">MTMASERLSTKAYSQMHIEEHPEGVQATIKGTIPGWLKGSLLRTGPGRFEIGESKYKHFFDGLALLHRFTFDNGSVKYYSRYLDSDAYKAAMKENRIVYTEFGTAGFPDPCLNIFSRAMSTFLTRLKFTDNANVNWVRSGDQFYTITETPLIQKIDPVTLEKEETVDISKIISVFTGTAHPHQSADGTIYNLGVNFGARSTYNLIKLPPPTEGNNESIYKEASIALTISTTDTYPSYSHSFFMTPNYFVLVEQPLYINMIKLASLAVMGYSFLDVLEFCPDKPTRFHVVRRSDTVPVATKYITEAQFFFHQINAFEKEGHIVIDMCSYKDNEIMKRLYLKTLEEEGLVDVGVQCKRYYLPIDVEGFQPGDTVSTLHKNETTAYMESEGTIFCKPFVLCDVGIELPRINYEKYNGQPYQYVYGVLGTGEHDNRIAKIDVEAGTSKIWYEDGCYPSEPVFIGTPEGQEEDDGVVLSTVLNFNEGGSPFLVVLDAKTFTELGRAELPIKDMAYAIHGFFAEGI</sequence>
<dbReference type="KEGG" id="spu:593011"/>
<dbReference type="GO" id="GO:0046872">
    <property type="term" value="F:metal ion binding"/>
    <property type="evidence" value="ECO:0007669"/>
    <property type="project" value="UniProtKB-KW"/>
</dbReference>
<evidence type="ECO:0000256" key="1">
    <source>
        <dbReference type="ARBA" id="ARBA00006787"/>
    </source>
</evidence>
<dbReference type="AlphaFoldDB" id="A0A7M7NEE2"/>
<dbReference type="GO" id="GO:0016121">
    <property type="term" value="P:carotene catabolic process"/>
    <property type="evidence" value="ECO:0000318"/>
    <property type="project" value="GO_Central"/>
</dbReference>
<feature type="binding site" evidence="5">
    <location>
        <position position="310"/>
    </location>
    <ligand>
        <name>Fe cation</name>
        <dbReference type="ChEBI" id="CHEBI:24875"/>
        <note>catalytic</note>
    </ligand>
</feature>
<keyword evidence="3" id="KW-0560">Oxidoreductase</keyword>
<dbReference type="InterPro" id="IPR004294">
    <property type="entry name" value="Carotenoid_Oase"/>
</dbReference>
<comment type="similarity">
    <text evidence="1">Belongs to the carotenoid oxygenase family.</text>
</comment>
<name>A0A7M7NEE2_STRPU</name>
<reference evidence="6" key="2">
    <citation type="submission" date="2021-01" db="UniProtKB">
        <authorList>
            <consortium name="EnsemblMetazoa"/>
        </authorList>
    </citation>
    <scope>IDENTIFICATION</scope>
</reference>
<dbReference type="Pfam" id="PF03055">
    <property type="entry name" value="RPE65"/>
    <property type="match status" value="1"/>
</dbReference>